<dbReference type="GO" id="GO:0003697">
    <property type="term" value="F:single-stranded DNA binding"/>
    <property type="evidence" value="ECO:0007669"/>
    <property type="project" value="TreeGrafter"/>
</dbReference>
<evidence type="ECO:0000313" key="11">
    <source>
        <dbReference type="Proteomes" id="UP000652761"/>
    </source>
</evidence>
<sequence length="254" mass="27182">MYSQMDGPSLFSGGGFMPSQATQAPDSGASPARNRGAQGVTPLTVKQISEAYHLSDDKSNFVVDGVDVTNARLVGLVTNKVERVTDVSFTLDDGTGRIDINRWVNESSDANEMANILNGMYVKVNGQLKGFHGKKHVVAFSIRPITNFDDVTLHFIDCIYVHLHNTGSKSVEPLTRTSLGTGTPYQSGAAAGYQAPAANQFPAPSGSKGSDDVLGLVLKFFNDPANLDAISYHVDAGNIYSTIDDYHFKSAMNG</sequence>
<gene>
    <name evidence="10" type="ORF">Taro_021985</name>
</gene>
<proteinExistence type="predicted"/>
<dbReference type="CDD" id="cd04478">
    <property type="entry name" value="RPA2_DBD_D"/>
    <property type="match status" value="1"/>
</dbReference>
<evidence type="ECO:0000256" key="3">
    <source>
        <dbReference type="ARBA" id="ARBA00022763"/>
    </source>
</evidence>
<evidence type="ECO:0000256" key="2">
    <source>
        <dbReference type="ARBA" id="ARBA00022705"/>
    </source>
</evidence>
<keyword evidence="6" id="KW-0234">DNA repair</keyword>
<dbReference type="InterPro" id="IPR040260">
    <property type="entry name" value="RFA2-like"/>
</dbReference>
<keyword evidence="3" id="KW-0227">DNA damage</keyword>
<keyword evidence="7" id="KW-0539">Nucleus</keyword>
<evidence type="ECO:0000256" key="5">
    <source>
        <dbReference type="ARBA" id="ARBA00023172"/>
    </source>
</evidence>
<dbReference type="PANTHER" id="PTHR13989:SF16">
    <property type="entry name" value="REPLICATION PROTEIN A2"/>
    <property type="match status" value="1"/>
</dbReference>
<dbReference type="FunFam" id="2.40.50.140:FF:000184">
    <property type="entry name" value="replication protein A 32 kDa subunit A-like"/>
    <property type="match status" value="1"/>
</dbReference>
<evidence type="ECO:0000313" key="10">
    <source>
        <dbReference type="EMBL" id="MQL89414.1"/>
    </source>
</evidence>
<name>A0A843V715_COLES</name>
<dbReference type="Gene3D" id="1.10.10.10">
    <property type="entry name" value="Winged helix-like DNA-binding domain superfamily/Winged helix DNA-binding domain"/>
    <property type="match status" value="1"/>
</dbReference>
<keyword evidence="11" id="KW-1185">Reference proteome</keyword>
<keyword evidence="5" id="KW-0233">DNA recombination</keyword>
<dbReference type="AlphaFoldDB" id="A0A843V715"/>
<reference evidence="10" key="1">
    <citation type="submission" date="2017-07" db="EMBL/GenBank/DDBJ databases">
        <title>Taro Niue Genome Assembly and Annotation.</title>
        <authorList>
            <person name="Atibalentja N."/>
            <person name="Keating K."/>
            <person name="Fields C.J."/>
        </authorList>
    </citation>
    <scope>NUCLEOTIDE SEQUENCE</scope>
    <source>
        <strain evidence="10">Niue_2</strain>
        <tissue evidence="10">Leaf</tissue>
    </source>
</reference>
<comment type="caution">
    <text evidence="10">The sequence shown here is derived from an EMBL/GenBank/DDBJ whole genome shotgun (WGS) entry which is preliminary data.</text>
</comment>
<dbReference type="PANTHER" id="PTHR13989">
    <property type="entry name" value="REPLICATION PROTEIN A-RELATED"/>
    <property type="match status" value="1"/>
</dbReference>
<dbReference type="InterPro" id="IPR014646">
    <property type="entry name" value="Rfa2/RPA32"/>
</dbReference>
<protein>
    <recommendedName>
        <fullName evidence="9">OB domain-containing protein</fullName>
    </recommendedName>
</protein>
<dbReference type="InterPro" id="IPR036388">
    <property type="entry name" value="WH-like_DNA-bd_sf"/>
</dbReference>
<keyword evidence="4" id="KW-0238">DNA-binding</keyword>
<evidence type="ECO:0000259" key="9">
    <source>
        <dbReference type="Pfam" id="PF01336"/>
    </source>
</evidence>
<comment type="subcellular location">
    <subcellularLocation>
        <location evidence="1">Nucleus</location>
    </subcellularLocation>
</comment>
<dbReference type="GO" id="GO:0005662">
    <property type="term" value="C:DNA replication factor A complex"/>
    <property type="evidence" value="ECO:0007669"/>
    <property type="project" value="TreeGrafter"/>
</dbReference>
<dbReference type="Pfam" id="PF01336">
    <property type="entry name" value="tRNA_anti-codon"/>
    <property type="match status" value="1"/>
</dbReference>
<feature type="region of interest" description="Disordered" evidence="8">
    <location>
        <begin position="12"/>
        <end position="38"/>
    </location>
</feature>
<accession>A0A843V715</accession>
<dbReference type="Proteomes" id="UP000652761">
    <property type="component" value="Unassembled WGS sequence"/>
</dbReference>
<dbReference type="Gene3D" id="2.40.50.140">
    <property type="entry name" value="Nucleic acid-binding proteins"/>
    <property type="match status" value="1"/>
</dbReference>
<dbReference type="GO" id="GO:0035861">
    <property type="term" value="C:site of double-strand break"/>
    <property type="evidence" value="ECO:0007669"/>
    <property type="project" value="TreeGrafter"/>
</dbReference>
<feature type="domain" description="OB" evidence="9">
    <location>
        <begin position="72"/>
        <end position="145"/>
    </location>
</feature>
<evidence type="ECO:0000256" key="6">
    <source>
        <dbReference type="ARBA" id="ARBA00023204"/>
    </source>
</evidence>
<dbReference type="GO" id="GO:0000781">
    <property type="term" value="C:chromosome, telomeric region"/>
    <property type="evidence" value="ECO:0007669"/>
    <property type="project" value="TreeGrafter"/>
</dbReference>
<dbReference type="OrthoDB" id="25571at2759"/>
<dbReference type="InterPro" id="IPR004365">
    <property type="entry name" value="NA-bd_OB_tRNA"/>
</dbReference>
<evidence type="ECO:0000256" key="8">
    <source>
        <dbReference type="SAM" id="MobiDB-lite"/>
    </source>
</evidence>
<dbReference type="PIRSF" id="PIRSF036949">
    <property type="entry name" value="RPA32"/>
    <property type="match status" value="1"/>
</dbReference>
<dbReference type="EMBL" id="NMUH01001147">
    <property type="protein sequence ID" value="MQL89414.1"/>
    <property type="molecule type" value="Genomic_DNA"/>
</dbReference>
<evidence type="ECO:0000256" key="1">
    <source>
        <dbReference type="ARBA" id="ARBA00004123"/>
    </source>
</evidence>
<dbReference type="GO" id="GO:0000724">
    <property type="term" value="P:double-strand break repair via homologous recombination"/>
    <property type="evidence" value="ECO:0007669"/>
    <property type="project" value="TreeGrafter"/>
</dbReference>
<dbReference type="InterPro" id="IPR012340">
    <property type="entry name" value="NA-bd_OB-fold"/>
</dbReference>
<organism evidence="10 11">
    <name type="scientific">Colocasia esculenta</name>
    <name type="common">Wild taro</name>
    <name type="synonym">Arum esculentum</name>
    <dbReference type="NCBI Taxonomy" id="4460"/>
    <lineage>
        <taxon>Eukaryota</taxon>
        <taxon>Viridiplantae</taxon>
        <taxon>Streptophyta</taxon>
        <taxon>Embryophyta</taxon>
        <taxon>Tracheophyta</taxon>
        <taxon>Spermatophyta</taxon>
        <taxon>Magnoliopsida</taxon>
        <taxon>Liliopsida</taxon>
        <taxon>Araceae</taxon>
        <taxon>Aroideae</taxon>
        <taxon>Colocasieae</taxon>
        <taxon>Colocasia</taxon>
    </lineage>
</organism>
<evidence type="ECO:0000256" key="4">
    <source>
        <dbReference type="ARBA" id="ARBA00023125"/>
    </source>
</evidence>
<dbReference type="GO" id="GO:0006260">
    <property type="term" value="P:DNA replication"/>
    <property type="evidence" value="ECO:0007669"/>
    <property type="project" value="UniProtKB-KW"/>
</dbReference>
<dbReference type="SUPFAM" id="SSF50249">
    <property type="entry name" value="Nucleic acid-binding proteins"/>
    <property type="match status" value="1"/>
</dbReference>
<evidence type="ECO:0000256" key="7">
    <source>
        <dbReference type="ARBA" id="ARBA00023242"/>
    </source>
</evidence>
<keyword evidence="2" id="KW-0235">DNA replication</keyword>
<dbReference type="GO" id="GO:0006289">
    <property type="term" value="P:nucleotide-excision repair"/>
    <property type="evidence" value="ECO:0007669"/>
    <property type="project" value="TreeGrafter"/>
</dbReference>